<sequence length="118" mass="13627">MKTLGNRLWELKTVGPFQTPSRRFCTSRGSKRVDSKQLSRVRQGSRPRVRRGSLSTTHEGSTNGSFRVLLPAIYKHCRQRHFGVCFLLCRVCNRCRAPNNIVQDCLILYNARQFSLRS</sequence>
<organism evidence="1 2">
    <name type="scientific">Hibiscus sabdariffa</name>
    <name type="common">roselle</name>
    <dbReference type="NCBI Taxonomy" id="183260"/>
    <lineage>
        <taxon>Eukaryota</taxon>
        <taxon>Viridiplantae</taxon>
        <taxon>Streptophyta</taxon>
        <taxon>Embryophyta</taxon>
        <taxon>Tracheophyta</taxon>
        <taxon>Spermatophyta</taxon>
        <taxon>Magnoliopsida</taxon>
        <taxon>eudicotyledons</taxon>
        <taxon>Gunneridae</taxon>
        <taxon>Pentapetalae</taxon>
        <taxon>rosids</taxon>
        <taxon>malvids</taxon>
        <taxon>Malvales</taxon>
        <taxon>Malvaceae</taxon>
        <taxon>Malvoideae</taxon>
        <taxon>Hibiscus</taxon>
    </lineage>
</organism>
<dbReference type="Proteomes" id="UP001396334">
    <property type="component" value="Unassembled WGS sequence"/>
</dbReference>
<comment type="caution">
    <text evidence="1">The sequence shown here is derived from an EMBL/GenBank/DDBJ whole genome shotgun (WGS) entry which is preliminary data.</text>
</comment>
<reference evidence="1 2" key="1">
    <citation type="journal article" date="2024" name="G3 (Bethesda)">
        <title>Genome assembly of Hibiscus sabdariffa L. provides insights into metabolisms of medicinal natural products.</title>
        <authorList>
            <person name="Kim T."/>
        </authorList>
    </citation>
    <scope>NUCLEOTIDE SEQUENCE [LARGE SCALE GENOMIC DNA]</scope>
    <source>
        <strain evidence="1">TK-2024</strain>
        <tissue evidence="1">Old leaves</tissue>
    </source>
</reference>
<name>A0ABR1ZIZ2_9ROSI</name>
<proteinExistence type="predicted"/>
<evidence type="ECO:0000313" key="1">
    <source>
        <dbReference type="EMBL" id="KAK8480525.1"/>
    </source>
</evidence>
<keyword evidence="2" id="KW-1185">Reference proteome</keyword>
<evidence type="ECO:0000313" key="2">
    <source>
        <dbReference type="Proteomes" id="UP001396334"/>
    </source>
</evidence>
<protein>
    <submittedName>
        <fullName evidence="1">Uncharacterized protein</fullName>
    </submittedName>
</protein>
<dbReference type="EMBL" id="JBBPBN010001017">
    <property type="protein sequence ID" value="KAK8480525.1"/>
    <property type="molecule type" value="Genomic_DNA"/>
</dbReference>
<gene>
    <name evidence="1" type="ORF">V6N11_057816</name>
</gene>
<accession>A0ABR1ZIZ2</accession>